<sequence length="315" mass="35960">MGAGLTTGRPRDWLPGRMRGFYPRLQTSKVSTFSSSSVTSGRSVKESGLSKISERETTAPPPLDYGFPVVELDPDMPSHLTGLHFHSHSLVGHGAFRARGYKWIVADLQPKLVKAIEYVDWYLHFEVPSELPRLFVGTNFVDIVRDCVRPTPLDRLADRTWTNLTRTPMVTASPLTIRSTATRTTKELDRMGDDVSYVQLRLAFERRPHAPVVVNLLYKRTLPTRTCRRVEVMFRSIAEDDRFPLPKQPTRLRVHGWIALESSDGDFATRERAFVRMEARHGHRMHRQRWLMEVVQEWIHAQETALLVALGHGAG</sequence>
<accession>A0A485LFJ8</accession>
<evidence type="ECO:0000313" key="2">
    <source>
        <dbReference type="EMBL" id="KAF0688322.1"/>
    </source>
</evidence>
<feature type="region of interest" description="Disordered" evidence="1">
    <location>
        <begin position="33"/>
        <end position="64"/>
    </location>
</feature>
<proteinExistence type="predicted"/>
<name>A0A485LFJ8_9STRA</name>
<dbReference type="Proteomes" id="UP000332933">
    <property type="component" value="Unassembled WGS sequence"/>
</dbReference>
<organism evidence="3 4">
    <name type="scientific">Aphanomyces stellatus</name>
    <dbReference type="NCBI Taxonomy" id="120398"/>
    <lineage>
        <taxon>Eukaryota</taxon>
        <taxon>Sar</taxon>
        <taxon>Stramenopiles</taxon>
        <taxon>Oomycota</taxon>
        <taxon>Saprolegniomycetes</taxon>
        <taxon>Saprolegniales</taxon>
        <taxon>Verrucalvaceae</taxon>
        <taxon>Aphanomyces</taxon>
    </lineage>
</organism>
<protein>
    <submittedName>
        <fullName evidence="3">Aste57867_20034 protein</fullName>
    </submittedName>
</protein>
<dbReference type="EMBL" id="CAADRA010006758">
    <property type="protein sequence ID" value="VFT96730.1"/>
    <property type="molecule type" value="Genomic_DNA"/>
</dbReference>
<evidence type="ECO:0000256" key="1">
    <source>
        <dbReference type="SAM" id="MobiDB-lite"/>
    </source>
</evidence>
<dbReference type="AlphaFoldDB" id="A0A485LFJ8"/>
<gene>
    <name evidence="3" type="primary">Aste57867_20034</name>
    <name evidence="2" type="ORF">As57867_019968</name>
    <name evidence="3" type="ORF">ASTE57867_20034</name>
</gene>
<feature type="compositionally biased region" description="Low complexity" evidence="1">
    <location>
        <begin position="33"/>
        <end position="42"/>
    </location>
</feature>
<dbReference type="OrthoDB" id="75313at2759"/>
<reference evidence="2" key="2">
    <citation type="submission" date="2019-06" db="EMBL/GenBank/DDBJ databases">
        <title>Genomics analysis of Aphanomyces spp. identifies a new class of oomycete effector associated with host adaptation.</title>
        <authorList>
            <person name="Gaulin E."/>
        </authorList>
    </citation>
    <scope>NUCLEOTIDE SEQUENCE</scope>
    <source>
        <strain evidence="2">CBS 578.67</strain>
    </source>
</reference>
<dbReference type="EMBL" id="VJMH01006735">
    <property type="protein sequence ID" value="KAF0688322.1"/>
    <property type="molecule type" value="Genomic_DNA"/>
</dbReference>
<reference evidence="3 4" key="1">
    <citation type="submission" date="2019-03" db="EMBL/GenBank/DDBJ databases">
        <authorList>
            <person name="Gaulin E."/>
            <person name="Dumas B."/>
        </authorList>
    </citation>
    <scope>NUCLEOTIDE SEQUENCE [LARGE SCALE GENOMIC DNA]</scope>
    <source>
        <strain evidence="3">CBS 568.67</strain>
    </source>
</reference>
<evidence type="ECO:0000313" key="4">
    <source>
        <dbReference type="Proteomes" id="UP000332933"/>
    </source>
</evidence>
<evidence type="ECO:0000313" key="3">
    <source>
        <dbReference type="EMBL" id="VFT96730.1"/>
    </source>
</evidence>
<keyword evidence="4" id="KW-1185">Reference proteome</keyword>